<dbReference type="GO" id="GO:0015031">
    <property type="term" value="P:protein transport"/>
    <property type="evidence" value="ECO:0007669"/>
    <property type="project" value="UniProtKB-KW"/>
</dbReference>
<sequence length="1554" mass="155510">MAENRLQPPPDSVVDWEAVDEEIKAVPSEYREPRFYPLKHVVEVFSSADPQGLTQELRDTSERLGAQLDAVVEGYHTGFARSIQNYSQILSLFAESKEQVDAMKRSLADAAKQLGAHSRFMSTQWRKTVSLESSLRLLADIRTVVEVPGRVDAALAEKDWPRAVSCLLEGATLMAHVELRRVGALRKLRNDLVTLAGWIQDQMVDELTQRIYSGARASTSAPSGGDAGGGGGGGGAGAGGKAADLAAKLGTLESARTRRAGGLLLMPGKEAAPQPGWRRKGQEPAYKLVTDTLRSSRTASTELRSALSLGSAGALPPGLGPGPGPGGGTGPGGGATAAGGRSAAGPGKGGAGAGAAGGGGGGGGGDITVDIEGAMRHVTTRELVACLAQVDGVGDAKSVVARQARYEMRKLIRRSIDGFLAQAASGLEGRGLGLIAGELLGLPGGGGGGHGGGGGGGGGSGLGAASASVSPVVRVLAQRLVTHVAGTCLQALGRMQHVLVELAAAPATTQSSALDVLGSLRAAAAGGGGGGAAGPPLGDYSPTSSRRAGRNAGGGGLMARERAAYLREEYGRMWDALQEELQQLLGELLQAGAAAHRRPGGTSGRGAPGGAADGKGAAGGGGGGGGLVGGVRGLLSDLNPVHFLEQLSALAERTADFAENALGGNLSMPPAPGKPSPSKGTSGRAIGPAGAAAAHAQQHQHAAAAAAAQRPQQPRRNLNSKLTFGFDVTVPGLAGGDSTQVWGGLVLRGADGDGAGYGPLVSRALGERPGSVYLMAQVYLPAVRLVGRAEEALRLPPDLAAVGEVGGGKGGGGGAAAAGAGGGGAVVGSWLQHWLEEVALEQLLPQVWVELRGRCTAALEDAEAFRPQVGFSAAAAASLAERSAAADAADAAASSSAAATANGSASSAAASAAAAASSPPPMAPRAVVPLARFLEGALRELVGGAAALPPFAGAFLAMAERVLDRMLGAFAHMVRLVSADCPSIRLVSRSDVCMAMAAETDALLLREPVAFVPQPYALPGSGPGPGAGGGVSATELVAFVVSLRTQERPLLVPASLRPLAAANGPGGGGGGGGGGGHRGPVPGFGADGDAAEAELQYLAMRERPQPAERLLLGQGAPDRAIQLAALSESLDYVVEAVVRLSAAAGAQQQQQPGQGAQAGAAGSRGLGKQRTRGRQQQPHEAAGSGGSVPELLLPVVQSYKALSGHCSRLLRLEALMLVGAHLAPVAAASHLLEEEEGLELPASLGSLTRACLRASEELAPFLQPAKRAYVFGPLAATTARGMMWLLPAIHDINGMGVERMIRALTVMQPPLTSLVAIAPGAAAAAAAVGGAGKGGTAGAAATASAVEAAAAAAAAVTAWPSVSGAGPSAGMLAALLLHPEARAGERARVWDRSRGYFGLLLVPPDEVVRAAGERPGRFAYAEWMALLQARVPGRTVTDVALGGLQRCLDRAYGLTPGAKMGQVMGAVVGAVQAPAERLGDALLEGLAAGKDSVLEALLAGRDGLVAGVRVPAQTLQRVFRKIGAGAAAAARAGRGKQQQAGEGQGQAQLGVEGE</sequence>
<feature type="region of interest" description="Disordered" evidence="4">
    <location>
        <begin position="1063"/>
        <end position="1088"/>
    </location>
</feature>
<evidence type="ECO:0000256" key="2">
    <source>
        <dbReference type="ARBA" id="ARBA00022483"/>
    </source>
</evidence>
<feature type="compositionally biased region" description="Gly residues" evidence="4">
    <location>
        <begin position="1064"/>
        <end position="1078"/>
    </location>
</feature>
<feature type="region of interest" description="Disordered" evidence="4">
    <location>
        <begin position="528"/>
        <end position="555"/>
    </location>
</feature>
<evidence type="ECO:0000259" key="5">
    <source>
        <dbReference type="Pfam" id="PF04048"/>
    </source>
</evidence>
<feature type="region of interest" description="Disordered" evidence="4">
    <location>
        <begin position="661"/>
        <end position="714"/>
    </location>
</feature>
<feature type="compositionally biased region" description="Polar residues" evidence="4">
    <location>
        <begin position="292"/>
        <end position="303"/>
    </location>
</feature>
<feature type="compositionally biased region" description="Gly residues" evidence="4">
    <location>
        <begin position="346"/>
        <end position="361"/>
    </location>
</feature>
<comment type="function">
    <text evidence="3">Component of the exocyst complex involved in the docking of exocytic vesicles with fusion sites on the plasma membrane.</text>
</comment>
<dbReference type="GO" id="GO:0006893">
    <property type="term" value="P:Golgi to plasma membrane transport"/>
    <property type="evidence" value="ECO:0007669"/>
    <property type="project" value="TreeGrafter"/>
</dbReference>
<dbReference type="InterPro" id="IPR039682">
    <property type="entry name" value="Sec8/EXOC4"/>
</dbReference>
<feature type="compositionally biased region" description="Low complexity" evidence="4">
    <location>
        <begin position="1145"/>
        <end position="1161"/>
    </location>
</feature>
<dbReference type="PANTHER" id="PTHR14146">
    <property type="entry name" value="EXOCYST COMPLEX COMPONENT 4"/>
    <property type="match status" value="1"/>
</dbReference>
<keyword evidence="7" id="KW-1185">Reference proteome</keyword>
<dbReference type="PANTHER" id="PTHR14146:SF0">
    <property type="entry name" value="EXOCYST COMPLEX COMPONENT 4"/>
    <property type="match status" value="1"/>
</dbReference>
<feature type="domain" description="Exocyst complex component Sec8 N-terminal" evidence="5">
    <location>
        <begin position="54"/>
        <end position="153"/>
    </location>
</feature>
<evidence type="ECO:0000256" key="3">
    <source>
        <dbReference type="RuleBase" id="RU367079"/>
    </source>
</evidence>
<dbReference type="EMBL" id="JAEHOC010000069">
    <property type="protein sequence ID" value="KAG2424122.1"/>
    <property type="molecule type" value="Genomic_DNA"/>
</dbReference>
<feature type="region of interest" description="Disordered" evidence="4">
    <location>
        <begin position="260"/>
        <end position="361"/>
    </location>
</feature>
<keyword evidence="1 3" id="KW-0813">Transport</keyword>
<comment type="similarity">
    <text evidence="3">Belongs to the SEC8 family.</text>
</comment>
<proteinExistence type="inferred from homology"/>
<feature type="region of interest" description="Disordered" evidence="4">
    <location>
        <begin position="216"/>
        <end position="240"/>
    </location>
</feature>
<evidence type="ECO:0000256" key="1">
    <source>
        <dbReference type="ARBA" id="ARBA00022448"/>
    </source>
</evidence>
<dbReference type="GO" id="GO:0006904">
    <property type="term" value="P:vesicle docking involved in exocytosis"/>
    <property type="evidence" value="ECO:0007669"/>
    <property type="project" value="InterPro"/>
</dbReference>
<dbReference type="InterPro" id="IPR007191">
    <property type="entry name" value="Sec8_exocyst_N"/>
</dbReference>
<dbReference type="GO" id="GO:0000145">
    <property type="term" value="C:exocyst"/>
    <property type="evidence" value="ECO:0007669"/>
    <property type="project" value="UniProtKB-UniRule"/>
</dbReference>
<dbReference type="Pfam" id="PF04048">
    <property type="entry name" value="Sec8_N"/>
    <property type="match status" value="1"/>
</dbReference>
<organism evidence="6 7">
    <name type="scientific">Chlamydomonas incerta</name>
    <dbReference type="NCBI Taxonomy" id="51695"/>
    <lineage>
        <taxon>Eukaryota</taxon>
        <taxon>Viridiplantae</taxon>
        <taxon>Chlorophyta</taxon>
        <taxon>core chlorophytes</taxon>
        <taxon>Chlorophyceae</taxon>
        <taxon>CS clade</taxon>
        <taxon>Chlamydomonadales</taxon>
        <taxon>Chlamydomonadaceae</taxon>
        <taxon>Chlamydomonas</taxon>
    </lineage>
</organism>
<evidence type="ECO:0000256" key="4">
    <source>
        <dbReference type="SAM" id="MobiDB-lite"/>
    </source>
</evidence>
<feature type="region of interest" description="Disordered" evidence="4">
    <location>
        <begin position="595"/>
        <end position="618"/>
    </location>
</feature>
<name>A0A835VP85_CHLIN</name>
<keyword evidence="2 3" id="KW-0268">Exocytosis</keyword>
<feature type="compositionally biased region" description="Gly residues" evidence="4">
    <location>
        <begin position="325"/>
        <end position="337"/>
    </location>
</feature>
<dbReference type="GO" id="GO:0006612">
    <property type="term" value="P:protein targeting to membrane"/>
    <property type="evidence" value="ECO:0007669"/>
    <property type="project" value="UniProtKB-UniRule"/>
</dbReference>
<feature type="compositionally biased region" description="Gly residues" evidence="4">
    <location>
        <begin position="225"/>
        <end position="240"/>
    </location>
</feature>
<dbReference type="OrthoDB" id="272977at2759"/>
<reference evidence="6" key="1">
    <citation type="journal article" date="2020" name="bioRxiv">
        <title>Comparative genomics of Chlamydomonas.</title>
        <authorList>
            <person name="Craig R.J."/>
            <person name="Hasan A.R."/>
            <person name="Ness R.W."/>
            <person name="Keightley P.D."/>
        </authorList>
    </citation>
    <scope>NUCLEOTIDE SEQUENCE</scope>
    <source>
        <strain evidence="6">SAG 7.73</strain>
    </source>
</reference>
<feature type="compositionally biased region" description="Low complexity" evidence="4">
    <location>
        <begin position="676"/>
        <end position="714"/>
    </location>
</feature>
<feature type="compositionally biased region" description="Low complexity" evidence="4">
    <location>
        <begin position="1079"/>
        <end position="1088"/>
    </location>
</feature>
<dbReference type="GO" id="GO:0090522">
    <property type="term" value="P:vesicle tethering involved in exocytosis"/>
    <property type="evidence" value="ECO:0007669"/>
    <property type="project" value="UniProtKB-UniRule"/>
</dbReference>
<feature type="compositionally biased region" description="Low complexity" evidence="4">
    <location>
        <begin position="305"/>
        <end position="317"/>
    </location>
</feature>
<gene>
    <name evidence="6" type="ORF">HXX76_014796</name>
</gene>
<comment type="caution">
    <text evidence="6">The sequence shown here is derived from an EMBL/GenBank/DDBJ whole genome shotgun (WGS) entry which is preliminary data.</text>
</comment>
<feature type="region of interest" description="Disordered" evidence="4">
    <location>
        <begin position="1145"/>
        <end position="1186"/>
    </location>
</feature>
<keyword evidence="3" id="KW-0653">Protein transport</keyword>
<dbReference type="Proteomes" id="UP000650467">
    <property type="component" value="Unassembled WGS sequence"/>
</dbReference>
<accession>A0A835VP85</accession>
<feature type="compositionally biased region" description="Gly residues" evidence="4">
    <location>
        <begin position="601"/>
        <end position="618"/>
    </location>
</feature>
<feature type="region of interest" description="Disordered" evidence="4">
    <location>
        <begin position="1533"/>
        <end position="1554"/>
    </location>
</feature>
<evidence type="ECO:0000313" key="7">
    <source>
        <dbReference type="Proteomes" id="UP000650467"/>
    </source>
</evidence>
<protein>
    <recommendedName>
        <fullName evidence="3">Exocyst complex component Sec8</fullName>
    </recommendedName>
</protein>
<evidence type="ECO:0000313" key="6">
    <source>
        <dbReference type="EMBL" id="KAG2424122.1"/>
    </source>
</evidence>